<dbReference type="SUPFAM" id="SSF52304">
    <property type="entry name" value="Type II 3-dehydroquinate dehydratase"/>
    <property type="match status" value="1"/>
</dbReference>
<dbReference type="PIRSF" id="PIRSF001399">
    <property type="entry name" value="DHquinase_II"/>
    <property type="match status" value="1"/>
</dbReference>
<dbReference type="PANTHER" id="PTHR21272">
    <property type="entry name" value="CATABOLIC 3-DEHYDROQUINASE"/>
    <property type="match status" value="1"/>
</dbReference>
<dbReference type="AlphaFoldDB" id="A0AA35WRB8"/>
<evidence type="ECO:0000313" key="4">
    <source>
        <dbReference type="EMBL" id="CAI8030983.1"/>
    </source>
</evidence>
<dbReference type="NCBIfam" id="TIGR01088">
    <property type="entry name" value="aroQ"/>
    <property type="match status" value="1"/>
</dbReference>
<dbReference type="EC" id="4.2.1.10" evidence="1"/>
<dbReference type="InterPro" id="IPR036441">
    <property type="entry name" value="DHquinase_II_sf"/>
</dbReference>
<dbReference type="HAMAP" id="MF_00169">
    <property type="entry name" value="AroQ"/>
    <property type="match status" value="1"/>
</dbReference>
<keyword evidence="2" id="KW-0672">Quinate metabolism</keyword>
<dbReference type="NCBIfam" id="NF003806">
    <property type="entry name" value="PRK05395.1-3"/>
    <property type="match status" value="1"/>
</dbReference>
<dbReference type="NCBIfam" id="NF003805">
    <property type="entry name" value="PRK05395.1-2"/>
    <property type="match status" value="1"/>
</dbReference>
<reference evidence="4" key="1">
    <citation type="submission" date="2023-03" db="EMBL/GenBank/DDBJ databases">
        <authorList>
            <person name="Steffen K."/>
            <person name="Cardenas P."/>
        </authorList>
    </citation>
    <scope>NUCLEOTIDE SEQUENCE</scope>
</reference>
<proteinExistence type="inferred from homology"/>
<evidence type="ECO:0000256" key="2">
    <source>
        <dbReference type="ARBA" id="ARBA00022911"/>
    </source>
</evidence>
<organism evidence="4 5">
    <name type="scientific">Geodia barretti</name>
    <name type="common">Barrett's horny sponge</name>
    <dbReference type="NCBI Taxonomy" id="519541"/>
    <lineage>
        <taxon>Eukaryota</taxon>
        <taxon>Metazoa</taxon>
        <taxon>Porifera</taxon>
        <taxon>Demospongiae</taxon>
        <taxon>Heteroscleromorpha</taxon>
        <taxon>Tetractinellida</taxon>
        <taxon>Astrophorina</taxon>
        <taxon>Geodiidae</taxon>
        <taxon>Geodia</taxon>
    </lineage>
</organism>
<dbReference type="EMBL" id="CASHTH010002512">
    <property type="protein sequence ID" value="CAI8030983.1"/>
    <property type="molecule type" value="Genomic_DNA"/>
</dbReference>
<dbReference type="CDD" id="cd00466">
    <property type="entry name" value="DHQase_II"/>
    <property type="match status" value="1"/>
</dbReference>
<dbReference type="Gene3D" id="3.40.50.9100">
    <property type="entry name" value="Dehydroquinase, class II"/>
    <property type="match status" value="1"/>
</dbReference>
<dbReference type="Pfam" id="PF01220">
    <property type="entry name" value="DHquinase_II"/>
    <property type="match status" value="1"/>
</dbReference>
<gene>
    <name evidence="4" type="ORF">GBAR_LOCUS17576</name>
</gene>
<evidence type="ECO:0000256" key="3">
    <source>
        <dbReference type="ARBA" id="ARBA00023239"/>
    </source>
</evidence>
<dbReference type="NCBIfam" id="NF003807">
    <property type="entry name" value="PRK05395.1-4"/>
    <property type="match status" value="1"/>
</dbReference>
<protein>
    <recommendedName>
        <fullName evidence="1">3-dehydroquinate dehydratase</fullName>
        <ecNumber evidence="1">4.2.1.10</ecNumber>
    </recommendedName>
</protein>
<dbReference type="Proteomes" id="UP001174909">
    <property type="component" value="Unassembled WGS sequence"/>
</dbReference>
<sequence>MTYNILILNGPNLNMLGLREPEIYGRQTLDDIRALCESHAESHGLAVDFRQSNHEGELIDWIQQAPKAHAGIILNPGGYTHTSVAIMDALRAVDVPAIELHLSNIHRREPFRRHSYVAQAVRGSICGFGAHGYLLALDGMRALLTED</sequence>
<name>A0AA35WRB8_GEOBA</name>
<dbReference type="InterPro" id="IPR001874">
    <property type="entry name" value="DHquinase_II"/>
</dbReference>
<evidence type="ECO:0000313" key="5">
    <source>
        <dbReference type="Proteomes" id="UP001174909"/>
    </source>
</evidence>
<dbReference type="GO" id="GO:0003855">
    <property type="term" value="F:3-dehydroquinate dehydratase activity"/>
    <property type="evidence" value="ECO:0007669"/>
    <property type="project" value="UniProtKB-EC"/>
</dbReference>
<keyword evidence="3" id="KW-0456">Lyase</keyword>
<accession>A0AA35WRB8</accession>
<dbReference type="GO" id="GO:0019631">
    <property type="term" value="P:quinate catabolic process"/>
    <property type="evidence" value="ECO:0007669"/>
    <property type="project" value="TreeGrafter"/>
</dbReference>
<comment type="caution">
    <text evidence="4">The sequence shown here is derived from an EMBL/GenBank/DDBJ whole genome shotgun (WGS) entry which is preliminary data.</text>
</comment>
<dbReference type="PROSITE" id="PS01029">
    <property type="entry name" value="DEHYDROQUINASE_II"/>
    <property type="match status" value="1"/>
</dbReference>
<keyword evidence="5" id="KW-1185">Reference proteome</keyword>
<evidence type="ECO:0000256" key="1">
    <source>
        <dbReference type="ARBA" id="ARBA00012060"/>
    </source>
</evidence>
<dbReference type="InterPro" id="IPR018509">
    <property type="entry name" value="DHquinase_II_CS"/>
</dbReference>
<dbReference type="PANTHER" id="PTHR21272:SF3">
    <property type="entry name" value="CATABOLIC 3-DEHYDROQUINASE"/>
    <property type="match status" value="1"/>
</dbReference>